<dbReference type="WBParaSite" id="jg8104">
    <property type="protein sequence ID" value="jg8104"/>
    <property type="gene ID" value="jg8104"/>
</dbReference>
<dbReference type="Pfam" id="PF09753">
    <property type="entry name" value="Use1"/>
    <property type="match status" value="1"/>
</dbReference>
<dbReference type="InterPro" id="IPR019339">
    <property type="entry name" value="CIR_N_dom"/>
</dbReference>
<dbReference type="GO" id="GO:0003714">
    <property type="term" value="F:transcription corepressor activity"/>
    <property type="evidence" value="ECO:0007669"/>
    <property type="project" value="InterPro"/>
</dbReference>
<keyword evidence="8" id="KW-0653">Protein transport</keyword>
<feature type="compositionally biased region" description="Acidic residues" evidence="12">
    <location>
        <begin position="212"/>
        <end position="225"/>
    </location>
</feature>
<keyword evidence="6" id="KW-0256">Endoplasmic reticulum</keyword>
<evidence type="ECO:0000256" key="7">
    <source>
        <dbReference type="ARBA" id="ARBA00022892"/>
    </source>
</evidence>
<keyword evidence="7" id="KW-0931">ER-Golgi transport</keyword>
<keyword evidence="5 13" id="KW-0812">Transmembrane</keyword>
<proteinExistence type="inferred from homology"/>
<evidence type="ECO:0000256" key="8">
    <source>
        <dbReference type="ARBA" id="ARBA00022927"/>
    </source>
</evidence>
<evidence type="ECO:0000256" key="4">
    <source>
        <dbReference type="ARBA" id="ARBA00022448"/>
    </source>
</evidence>
<feature type="domain" description="CBF1-interacting co-repressor CIR N-terminal" evidence="14">
    <location>
        <begin position="13"/>
        <end position="49"/>
    </location>
</feature>
<evidence type="ECO:0000313" key="15">
    <source>
        <dbReference type="Proteomes" id="UP000887574"/>
    </source>
</evidence>
<comment type="subcellular location">
    <subcellularLocation>
        <location evidence="1">Endoplasmic reticulum membrane</location>
        <topology evidence="1">Single-pass type IV membrane protein</topology>
    </subcellularLocation>
</comment>
<name>A0A915EPT5_9BILA</name>
<dbReference type="GO" id="GO:0015031">
    <property type="term" value="P:protein transport"/>
    <property type="evidence" value="ECO:0007669"/>
    <property type="project" value="UniProtKB-KW"/>
</dbReference>
<dbReference type="Pfam" id="PF10197">
    <property type="entry name" value="Cir_N"/>
    <property type="match status" value="1"/>
</dbReference>
<comment type="similarity">
    <text evidence="2">Belongs to the USE1 family.</text>
</comment>
<evidence type="ECO:0000256" key="9">
    <source>
        <dbReference type="ARBA" id="ARBA00022989"/>
    </source>
</evidence>
<dbReference type="Proteomes" id="UP000887574">
    <property type="component" value="Unplaced"/>
</dbReference>
<dbReference type="InterPro" id="IPR040014">
    <property type="entry name" value="CIR1"/>
</dbReference>
<organism evidence="15 16">
    <name type="scientific">Ditylenchus dipsaci</name>
    <dbReference type="NCBI Taxonomy" id="166011"/>
    <lineage>
        <taxon>Eukaryota</taxon>
        <taxon>Metazoa</taxon>
        <taxon>Ecdysozoa</taxon>
        <taxon>Nematoda</taxon>
        <taxon>Chromadorea</taxon>
        <taxon>Rhabditida</taxon>
        <taxon>Tylenchina</taxon>
        <taxon>Tylenchomorpha</taxon>
        <taxon>Sphaerularioidea</taxon>
        <taxon>Anguinidae</taxon>
        <taxon>Anguininae</taxon>
        <taxon>Ditylenchus</taxon>
    </lineage>
</organism>
<dbReference type="InterPro" id="IPR019150">
    <property type="entry name" value="Vesicle_transport_protein_Use1"/>
</dbReference>
<evidence type="ECO:0000256" key="2">
    <source>
        <dbReference type="ARBA" id="ARBA00007891"/>
    </source>
</evidence>
<dbReference type="GO" id="GO:0016192">
    <property type="term" value="P:vesicle-mediated transport"/>
    <property type="evidence" value="ECO:0007669"/>
    <property type="project" value="UniProtKB-KW"/>
</dbReference>
<evidence type="ECO:0000256" key="6">
    <source>
        <dbReference type="ARBA" id="ARBA00022824"/>
    </source>
</evidence>
<evidence type="ECO:0000256" key="3">
    <source>
        <dbReference type="ARBA" id="ARBA00015843"/>
    </source>
</evidence>
<evidence type="ECO:0000313" key="16">
    <source>
        <dbReference type="WBParaSite" id="jg8104"/>
    </source>
</evidence>
<dbReference type="PANTHER" id="PTHR13151:SF2">
    <property type="entry name" value="COREPRESSOR INTERACTING WITH RBPJ 1"/>
    <property type="match status" value="1"/>
</dbReference>
<accession>A0A915EPT5</accession>
<dbReference type="PANTHER" id="PTHR13151">
    <property type="entry name" value="CBF1 INTERACTING COREPRESSOR CIR"/>
    <property type="match status" value="1"/>
</dbReference>
<reference evidence="16" key="1">
    <citation type="submission" date="2022-11" db="UniProtKB">
        <authorList>
            <consortium name="WormBaseParasite"/>
        </authorList>
    </citation>
    <scope>IDENTIFICATION</scope>
</reference>
<evidence type="ECO:0000259" key="14">
    <source>
        <dbReference type="SMART" id="SM01083"/>
    </source>
</evidence>
<dbReference type="SMART" id="SM01083">
    <property type="entry name" value="Cir_N"/>
    <property type="match status" value="1"/>
</dbReference>
<evidence type="ECO:0000256" key="5">
    <source>
        <dbReference type="ARBA" id="ARBA00022692"/>
    </source>
</evidence>
<dbReference type="GO" id="GO:0005634">
    <property type="term" value="C:nucleus"/>
    <property type="evidence" value="ECO:0007669"/>
    <property type="project" value="TreeGrafter"/>
</dbReference>
<evidence type="ECO:0000256" key="10">
    <source>
        <dbReference type="ARBA" id="ARBA00023136"/>
    </source>
</evidence>
<keyword evidence="10 13" id="KW-0472">Membrane</keyword>
<dbReference type="GO" id="GO:0005789">
    <property type="term" value="C:endoplasmic reticulum membrane"/>
    <property type="evidence" value="ECO:0007669"/>
    <property type="project" value="UniProtKB-SubCell"/>
</dbReference>
<keyword evidence="15" id="KW-1185">Reference proteome</keyword>
<protein>
    <recommendedName>
        <fullName evidence="3">Vesicle transport protein USE1</fullName>
    </recommendedName>
    <alternativeName>
        <fullName evidence="11">USE1-like protein</fullName>
    </alternativeName>
</protein>
<feature type="transmembrane region" description="Helical" evidence="13">
    <location>
        <begin position="418"/>
        <end position="441"/>
    </location>
</feature>
<keyword evidence="9 13" id="KW-1133">Transmembrane helix</keyword>
<keyword evidence="4" id="KW-0813">Transport</keyword>
<sequence>MGKGFQNFMSKKDFHPSAWWNLKKKWELEQKDELEKKRQEDLRVQYEKEQDILNNKALLGDEKARIGLSFMYDAPAGINRKKEEGPEPKFEWQRKYNAPREEWAKGNELIQDQPFGIQVRNVRCVKCRTWGHLNTDRECPLYGMSGNADDHGYANNPSDLIREMKAERDSEMEHKPDTSSRDFMPDIKPRVDLLTSAQSSNQKSKRRGSESEREEAEEDDYEDEEAKPAVPIDQDQLIDDMREEHNLRFKTGVLMGVRADEGIRNLTATHEDDDDEVAQAGSQSFESFLKTLSDKKRKKILEKIMHGDAARRGPHENFNKLWQRSGRDFSVKRRMLLKRNRPAAPSHLVKKQRPYPSHWKMRGCSLAKRSNFSIAGGVIKDDNMTLTAMQSVAEANRSNLEREGKRLEHHASKSCFEWTMLLMVVFIIWSFIAMVVFMKVFPKRF</sequence>
<feature type="region of interest" description="Disordered" evidence="12">
    <location>
        <begin position="193"/>
        <end position="229"/>
    </location>
</feature>
<evidence type="ECO:0000256" key="1">
    <source>
        <dbReference type="ARBA" id="ARBA00004163"/>
    </source>
</evidence>
<evidence type="ECO:0000256" key="11">
    <source>
        <dbReference type="ARBA" id="ARBA00032711"/>
    </source>
</evidence>
<dbReference type="AlphaFoldDB" id="A0A915EPT5"/>
<evidence type="ECO:0000256" key="13">
    <source>
        <dbReference type="SAM" id="Phobius"/>
    </source>
</evidence>
<evidence type="ECO:0000256" key="12">
    <source>
        <dbReference type="SAM" id="MobiDB-lite"/>
    </source>
</evidence>